<proteinExistence type="predicted"/>
<evidence type="ECO:0000313" key="2">
    <source>
        <dbReference type="EMBL" id="CAH0024662.1"/>
    </source>
</evidence>
<evidence type="ECO:0000256" key="1">
    <source>
        <dbReference type="SAM" id="MobiDB-lite"/>
    </source>
</evidence>
<protein>
    <submittedName>
        <fullName evidence="2">Uncharacterized protein</fullName>
    </submittedName>
</protein>
<name>A0A9N9VEG7_9HYPO</name>
<dbReference type="Proteomes" id="UP000696573">
    <property type="component" value="Unassembled WGS sequence"/>
</dbReference>
<feature type="compositionally biased region" description="Basic residues" evidence="1">
    <location>
        <begin position="173"/>
        <end position="189"/>
    </location>
</feature>
<organism evidence="2 3">
    <name type="scientific">Clonostachys rhizophaga</name>
    <dbReference type="NCBI Taxonomy" id="160324"/>
    <lineage>
        <taxon>Eukaryota</taxon>
        <taxon>Fungi</taxon>
        <taxon>Dikarya</taxon>
        <taxon>Ascomycota</taxon>
        <taxon>Pezizomycotina</taxon>
        <taxon>Sordariomycetes</taxon>
        <taxon>Hypocreomycetidae</taxon>
        <taxon>Hypocreales</taxon>
        <taxon>Bionectriaceae</taxon>
        <taxon>Clonostachys</taxon>
    </lineage>
</organism>
<sequence>MDEMADKVAKGIQPKLGGSALVFYSYPALKADARKFGNTVSGKSWDNFYPLDKTVAEWEAECAKNNLNSNDVFSLALAIIAPAGKTYVMLKDKDPEGQTWLKIEFPKLEARGISVIAVDAADPRFPTKPYVKHTNPFICSSPSKRGKAGGNGCTSAKPAKPANSKAPPPAKANTKKPAVKAKPKKRAAGMRLRRCIANAGHKRGMKRLYRHY</sequence>
<accession>A0A9N9VEG7</accession>
<comment type="caution">
    <text evidence="2">The sequence shown here is derived from an EMBL/GenBank/DDBJ whole genome shotgun (WGS) entry which is preliminary data.</text>
</comment>
<dbReference type="OrthoDB" id="10301376at2759"/>
<evidence type="ECO:0000313" key="3">
    <source>
        <dbReference type="Proteomes" id="UP000696573"/>
    </source>
</evidence>
<feature type="region of interest" description="Disordered" evidence="1">
    <location>
        <begin position="141"/>
        <end position="189"/>
    </location>
</feature>
<feature type="compositionally biased region" description="Low complexity" evidence="1">
    <location>
        <begin position="156"/>
        <end position="172"/>
    </location>
</feature>
<keyword evidence="3" id="KW-1185">Reference proteome</keyword>
<dbReference type="AlphaFoldDB" id="A0A9N9VEG7"/>
<reference evidence="2" key="1">
    <citation type="submission" date="2021-10" db="EMBL/GenBank/DDBJ databases">
        <authorList>
            <person name="Piombo E."/>
        </authorList>
    </citation>
    <scope>NUCLEOTIDE SEQUENCE</scope>
</reference>
<dbReference type="EMBL" id="CABFNQ020000699">
    <property type="protein sequence ID" value="CAH0024662.1"/>
    <property type="molecule type" value="Genomic_DNA"/>
</dbReference>
<gene>
    <name evidence="2" type="ORF">CRHIZ90672A_00014683</name>
</gene>